<evidence type="ECO:0000256" key="6">
    <source>
        <dbReference type="ARBA" id="ARBA00023136"/>
    </source>
</evidence>
<keyword evidence="7" id="KW-1133">Transmembrane helix</keyword>
<evidence type="ECO:0000313" key="9">
    <source>
        <dbReference type="EMBL" id="NMO95066.1"/>
    </source>
</evidence>
<evidence type="ECO:0000256" key="4">
    <source>
        <dbReference type="ARBA" id="ARBA00022679"/>
    </source>
</evidence>
<keyword evidence="5 9" id="KW-0418">Kinase</keyword>
<dbReference type="SMART" id="SM00304">
    <property type="entry name" value="HAMP"/>
    <property type="match status" value="1"/>
</dbReference>
<dbReference type="InterPro" id="IPR036890">
    <property type="entry name" value="HATPase_C_sf"/>
</dbReference>
<dbReference type="GO" id="GO:0005886">
    <property type="term" value="C:plasma membrane"/>
    <property type="evidence" value="ECO:0007669"/>
    <property type="project" value="UniProtKB-SubCell"/>
</dbReference>
<evidence type="ECO:0000256" key="1">
    <source>
        <dbReference type="ARBA" id="ARBA00004651"/>
    </source>
</evidence>
<gene>
    <name evidence="9" type="ORF">HII30_04600</name>
</gene>
<feature type="transmembrane region" description="Helical" evidence="7">
    <location>
        <begin position="288"/>
        <end position="308"/>
    </location>
</feature>
<dbReference type="Pfam" id="PF06580">
    <property type="entry name" value="His_kinase"/>
    <property type="match status" value="1"/>
</dbReference>
<dbReference type="Gene3D" id="3.30.565.10">
    <property type="entry name" value="Histidine kinase-like ATPase, C-terminal domain"/>
    <property type="match status" value="1"/>
</dbReference>
<evidence type="ECO:0000259" key="8">
    <source>
        <dbReference type="PROSITE" id="PS50885"/>
    </source>
</evidence>
<keyword evidence="6 7" id="KW-0472">Membrane</keyword>
<evidence type="ECO:0000256" key="3">
    <source>
        <dbReference type="ARBA" id="ARBA00022553"/>
    </source>
</evidence>
<dbReference type="Gene3D" id="6.10.340.10">
    <property type="match status" value="1"/>
</dbReference>
<dbReference type="PROSITE" id="PS50885">
    <property type="entry name" value="HAMP"/>
    <property type="match status" value="1"/>
</dbReference>
<organism evidence="9 10">
    <name type="scientific">Paenibacillus lemnae</name>
    <dbReference type="NCBI Taxonomy" id="1330551"/>
    <lineage>
        <taxon>Bacteria</taxon>
        <taxon>Bacillati</taxon>
        <taxon>Bacillota</taxon>
        <taxon>Bacilli</taxon>
        <taxon>Bacillales</taxon>
        <taxon>Paenibacillaceae</taxon>
        <taxon>Paenibacillus</taxon>
    </lineage>
</organism>
<dbReference type="AlphaFoldDB" id="A0A848M3B2"/>
<dbReference type="Proteomes" id="UP000565468">
    <property type="component" value="Unassembled WGS sequence"/>
</dbReference>
<comment type="caution">
    <text evidence="9">The sequence shown here is derived from an EMBL/GenBank/DDBJ whole genome shotgun (WGS) entry which is preliminary data.</text>
</comment>
<reference evidence="9 10" key="1">
    <citation type="submission" date="2020-04" db="EMBL/GenBank/DDBJ databases">
        <title>Paenibacillus algicola sp. nov., a novel marine bacterium producing alginate lyase.</title>
        <authorList>
            <person name="Huang H."/>
        </authorList>
    </citation>
    <scope>NUCLEOTIDE SEQUENCE [LARGE SCALE GENOMIC DNA]</scope>
    <source>
        <strain evidence="9 10">L7-75</strain>
    </source>
</reference>
<evidence type="ECO:0000256" key="2">
    <source>
        <dbReference type="ARBA" id="ARBA00022475"/>
    </source>
</evidence>
<keyword evidence="10" id="KW-1185">Reference proteome</keyword>
<dbReference type="InterPro" id="IPR010559">
    <property type="entry name" value="Sig_transdc_His_kin_internal"/>
</dbReference>
<dbReference type="EMBL" id="JABBPN010000003">
    <property type="protein sequence ID" value="NMO95066.1"/>
    <property type="molecule type" value="Genomic_DNA"/>
</dbReference>
<evidence type="ECO:0000256" key="5">
    <source>
        <dbReference type="ARBA" id="ARBA00022777"/>
    </source>
</evidence>
<evidence type="ECO:0000256" key="7">
    <source>
        <dbReference type="SAM" id="Phobius"/>
    </source>
</evidence>
<dbReference type="PANTHER" id="PTHR34220:SF7">
    <property type="entry name" value="SENSOR HISTIDINE KINASE YPDA"/>
    <property type="match status" value="1"/>
</dbReference>
<dbReference type="InterPro" id="IPR003660">
    <property type="entry name" value="HAMP_dom"/>
</dbReference>
<dbReference type="CDD" id="cd06225">
    <property type="entry name" value="HAMP"/>
    <property type="match status" value="1"/>
</dbReference>
<feature type="domain" description="HAMP" evidence="8">
    <location>
        <begin position="309"/>
        <end position="361"/>
    </location>
</feature>
<dbReference type="PANTHER" id="PTHR34220">
    <property type="entry name" value="SENSOR HISTIDINE KINASE YPDA"/>
    <property type="match status" value="1"/>
</dbReference>
<dbReference type="RefSeq" id="WP_169503832.1">
    <property type="nucleotide sequence ID" value="NZ_JABBPN010000003.1"/>
</dbReference>
<proteinExistence type="predicted"/>
<keyword evidence="4" id="KW-0808">Transferase</keyword>
<keyword evidence="7" id="KW-0812">Transmembrane</keyword>
<evidence type="ECO:0000313" key="10">
    <source>
        <dbReference type="Proteomes" id="UP000565468"/>
    </source>
</evidence>
<dbReference type="InterPro" id="IPR003594">
    <property type="entry name" value="HATPase_dom"/>
</dbReference>
<dbReference type="Pfam" id="PF00672">
    <property type="entry name" value="HAMP"/>
    <property type="match status" value="1"/>
</dbReference>
<name>A0A848M3B2_PAELE</name>
<accession>A0A848M3B2</accession>
<dbReference type="SUPFAM" id="SSF55874">
    <property type="entry name" value="ATPase domain of HSP90 chaperone/DNA topoisomerase II/histidine kinase"/>
    <property type="match status" value="1"/>
</dbReference>
<comment type="subcellular location">
    <subcellularLocation>
        <location evidence="1">Cell membrane</location>
        <topology evidence="1">Multi-pass membrane protein</topology>
    </subcellularLocation>
</comment>
<feature type="transmembrane region" description="Helical" evidence="7">
    <location>
        <begin position="7"/>
        <end position="27"/>
    </location>
</feature>
<keyword evidence="2" id="KW-1003">Cell membrane</keyword>
<dbReference type="GO" id="GO:0000155">
    <property type="term" value="F:phosphorelay sensor kinase activity"/>
    <property type="evidence" value="ECO:0007669"/>
    <property type="project" value="InterPro"/>
</dbReference>
<dbReference type="SUPFAM" id="SSF158472">
    <property type="entry name" value="HAMP domain-like"/>
    <property type="match status" value="1"/>
</dbReference>
<dbReference type="InterPro" id="IPR050640">
    <property type="entry name" value="Bact_2-comp_sensor_kinase"/>
</dbReference>
<keyword evidence="3" id="KW-0597">Phosphoprotein</keyword>
<protein>
    <submittedName>
        <fullName evidence="9">Sensor histidine kinase</fullName>
    </submittedName>
</protein>
<sequence>MPRFNLFRKIILFIFLMLIPILGLYWYSNQTTTHVLSDELSQSNTNQLVFFQNQVNNQIDLLASWPNLLLHDPDISSFRDLYLDERYLKLDEINLIKKIQTKLSIQESSSNWRSNLSIYSPSLNRVVTDNDAGFYSHKELKEKIAPGWQVIPGNEGDSWDYQFVWYSVSPYTANTSGQFHTVIKVEFDSRNIQDMLDRIKSDGRGDPFYYKPDTGIIYNRSADQEIIRHMITQLEQDPMTAPSESRVKEVNGKTYAVSMAVSETTGWVLIDYLPLSDIMEPIVISNRLFYITVGALLLMSCLAAYLLYSRVQVPIKQLIHVFRRLQAGDYTVRMNETGHNEFSFLATRFNHMVEQIQELFERVYLEKIHVREAKLKQLQSQINPHFFYNCFSFITSMAKLKKFEAVIAMSHNLSRYFRYTTRQERELVPLSHEIEFVTHYLQIQQMRMKRLEYRIRVDEDADKLQIPPLVIQPLVENAVLHGIEPRSGHGEIAITFRIERTMAYIQVDDNGIGMNAAEREMLEQQLTRPMDENMGCGVWNVYQRMRLRFGEEAGVYYDASPEGGVRAVLYWPLSGCTAESGRKQEVGKDEYLTG</sequence>
<dbReference type="Pfam" id="PF02518">
    <property type="entry name" value="HATPase_c"/>
    <property type="match status" value="1"/>
</dbReference>
<dbReference type="Gene3D" id="3.30.450.20">
    <property type="entry name" value="PAS domain"/>
    <property type="match status" value="1"/>
</dbReference>